<dbReference type="InterPro" id="IPR036572">
    <property type="entry name" value="Doublecortin_dom_sf"/>
</dbReference>
<dbReference type="PROSITE" id="PS50309">
    <property type="entry name" value="DC"/>
    <property type="match status" value="1"/>
</dbReference>
<name>A0A0R3Q1L0_ANGCS</name>
<protein>
    <submittedName>
        <fullName evidence="4">Doublecortin domain-containing protein</fullName>
    </submittedName>
</protein>
<keyword evidence="3" id="KW-1185">Reference proteome</keyword>
<sequence>MNWAERREFEFDLTKSPVMVDFDFQAIRVVFLDALTRKLGTTTAVHKLYSIHGNKVHHFAELENNGEYVAVERGPFIDCNYGAHRVWTQMEKKWTSLVRVTESKPIFLNSGDSMDIYLKKEGYGSTTCLPYPLDGLSKSPTVSNFYLGGSSKKKVKNS</sequence>
<proteinExistence type="predicted"/>
<dbReference type="InterPro" id="IPR003533">
    <property type="entry name" value="Doublecortin_dom"/>
</dbReference>
<evidence type="ECO:0000313" key="4">
    <source>
        <dbReference type="WBParaSite" id="ACOC_0001290501-mRNA-1"/>
    </source>
</evidence>
<dbReference type="Gene3D" id="3.10.20.230">
    <property type="entry name" value="Doublecortin domain"/>
    <property type="match status" value="1"/>
</dbReference>
<dbReference type="EMBL" id="UYYA01005303">
    <property type="protein sequence ID" value="VDM64491.1"/>
    <property type="molecule type" value="Genomic_DNA"/>
</dbReference>
<dbReference type="Pfam" id="PF03607">
    <property type="entry name" value="DCX"/>
    <property type="match status" value="1"/>
</dbReference>
<evidence type="ECO:0000313" key="2">
    <source>
        <dbReference type="EMBL" id="VDM64491.1"/>
    </source>
</evidence>
<reference evidence="4" key="1">
    <citation type="submission" date="2017-02" db="UniProtKB">
        <authorList>
            <consortium name="WormBaseParasite"/>
        </authorList>
    </citation>
    <scope>IDENTIFICATION</scope>
</reference>
<evidence type="ECO:0000259" key="1">
    <source>
        <dbReference type="PROSITE" id="PS50309"/>
    </source>
</evidence>
<dbReference type="SMART" id="SM00537">
    <property type="entry name" value="DCX"/>
    <property type="match status" value="1"/>
</dbReference>
<dbReference type="STRING" id="334426.A0A0R3Q1L0"/>
<organism evidence="4">
    <name type="scientific">Angiostrongylus costaricensis</name>
    <name type="common">Nematode worm</name>
    <dbReference type="NCBI Taxonomy" id="334426"/>
    <lineage>
        <taxon>Eukaryota</taxon>
        <taxon>Metazoa</taxon>
        <taxon>Ecdysozoa</taxon>
        <taxon>Nematoda</taxon>
        <taxon>Chromadorea</taxon>
        <taxon>Rhabditida</taxon>
        <taxon>Rhabditina</taxon>
        <taxon>Rhabditomorpha</taxon>
        <taxon>Strongyloidea</taxon>
        <taxon>Metastrongylidae</taxon>
        <taxon>Angiostrongylus</taxon>
    </lineage>
</organism>
<gene>
    <name evidence="2" type="ORF">ACOC_LOCUS12906</name>
</gene>
<feature type="domain" description="Doublecortin" evidence="1">
    <location>
        <begin position="31"/>
        <end position="82"/>
    </location>
</feature>
<evidence type="ECO:0000313" key="3">
    <source>
        <dbReference type="Proteomes" id="UP000267027"/>
    </source>
</evidence>
<dbReference type="Proteomes" id="UP000267027">
    <property type="component" value="Unassembled WGS sequence"/>
</dbReference>
<dbReference type="WBParaSite" id="ACOC_0001290501-mRNA-1">
    <property type="protein sequence ID" value="ACOC_0001290501-mRNA-1"/>
    <property type="gene ID" value="ACOC_0001290501"/>
</dbReference>
<dbReference type="OrthoDB" id="1738954at2759"/>
<reference evidence="2 3" key="2">
    <citation type="submission" date="2018-11" db="EMBL/GenBank/DDBJ databases">
        <authorList>
            <consortium name="Pathogen Informatics"/>
        </authorList>
    </citation>
    <scope>NUCLEOTIDE SEQUENCE [LARGE SCALE GENOMIC DNA]</scope>
    <source>
        <strain evidence="2 3">Costa Rica</strain>
    </source>
</reference>
<dbReference type="SUPFAM" id="SSF89837">
    <property type="entry name" value="Doublecortin (DC)"/>
    <property type="match status" value="1"/>
</dbReference>
<dbReference type="GO" id="GO:0035556">
    <property type="term" value="P:intracellular signal transduction"/>
    <property type="evidence" value="ECO:0007669"/>
    <property type="project" value="InterPro"/>
</dbReference>
<dbReference type="AlphaFoldDB" id="A0A0R3Q1L0"/>
<accession>A0A0R3Q1L0</accession>